<dbReference type="GO" id="GO:0016403">
    <property type="term" value="F:dimethylargininase activity"/>
    <property type="evidence" value="ECO:0007669"/>
    <property type="project" value="TreeGrafter"/>
</dbReference>
<evidence type="ECO:0000256" key="3">
    <source>
        <dbReference type="PIRSR" id="PIRSR633199-1"/>
    </source>
</evidence>
<dbReference type="PANTHER" id="PTHR12737">
    <property type="entry name" value="DIMETHYLARGININE DIMETHYLAMINOHYDROLASE"/>
    <property type="match status" value="1"/>
</dbReference>
<evidence type="ECO:0000256" key="2">
    <source>
        <dbReference type="ARBA" id="ARBA00022801"/>
    </source>
</evidence>
<evidence type="ECO:0000256" key="4">
    <source>
        <dbReference type="SAM" id="MobiDB-lite"/>
    </source>
</evidence>
<dbReference type="Pfam" id="PF19420">
    <property type="entry name" value="DDAH_eukar"/>
    <property type="match status" value="1"/>
</dbReference>
<dbReference type="NCBIfam" id="NF045659">
    <property type="entry name" value="DiMArgaseDdahMtb"/>
    <property type="match status" value="1"/>
</dbReference>
<dbReference type="AlphaFoldDB" id="A0A2A9CXM6"/>
<dbReference type="OrthoDB" id="9814070at2"/>
<accession>A0A2A9CXM6</accession>
<comment type="similarity">
    <text evidence="1">Belongs to the DDAH family.</text>
</comment>
<dbReference type="RefSeq" id="WP_098468004.1">
    <property type="nucleotide sequence ID" value="NZ_PDJD01000001.1"/>
</dbReference>
<feature type="active site" description="Proton donor" evidence="3">
    <location>
        <position position="190"/>
    </location>
</feature>
<sequence>MTAELTARSTVPTSDPTTATTAEPTRVASSRHYLMCRPTHFDVTYAINPWMHPDVPVDHDLVMTQWENLRRTYTALGHRVEVIEGAPGLPDMVFAANGATVVDDVALAVRFHYPQRAGEARHYADWLRRSGYRVVEAMAVNEGEGDFLAIGDRVLAATGFRSDPASHAELAAALGREVVSLELVDPRFYHIDTALTVLDDATIAYFPAAFSPASRARLAALYPGAIEVDEADACVLGLNAVSDGRHVVVAAQATRFAAQLHAAGFTPVPVDLSELLKGGGGIKCCTLELRHAPTATSPGA</sequence>
<evidence type="ECO:0000313" key="5">
    <source>
        <dbReference type="EMBL" id="PFG18765.1"/>
    </source>
</evidence>
<dbReference type="Proteomes" id="UP000224915">
    <property type="component" value="Unassembled WGS sequence"/>
</dbReference>
<dbReference type="EMBL" id="PDJD01000001">
    <property type="protein sequence ID" value="PFG18765.1"/>
    <property type="molecule type" value="Genomic_DNA"/>
</dbReference>
<dbReference type="SUPFAM" id="SSF55909">
    <property type="entry name" value="Pentein"/>
    <property type="match status" value="1"/>
</dbReference>
<evidence type="ECO:0000313" key="6">
    <source>
        <dbReference type="Proteomes" id="UP000224915"/>
    </source>
</evidence>
<comment type="caution">
    <text evidence="5">The sequence shown here is derived from an EMBL/GenBank/DDBJ whole genome shotgun (WGS) entry which is preliminary data.</text>
</comment>
<dbReference type="GO" id="GO:0000052">
    <property type="term" value="P:citrulline metabolic process"/>
    <property type="evidence" value="ECO:0007669"/>
    <property type="project" value="TreeGrafter"/>
</dbReference>
<protein>
    <submittedName>
        <fullName evidence="5">Ornithine--oxo-acid transaminase</fullName>
    </submittedName>
</protein>
<dbReference type="GO" id="GO:0016597">
    <property type="term" value="F:amino acid binding"/>
    <property type="evidence" value="ECO:0007669"/>
    <property type="project" value="TreeGrafter"/>
</dbReference>
<dbReference type="Gene3D" id="3.75.10.10">
    <property type="entry name" value="L-arginine/glycine Amidinotransferase, Chain A"/>
    <property type="match status" value="1"/>
</dbReference>
<feature type="active site" description="Nucleophile" evidence="3">
    <location>
        <position position="284"/>
    </location>
</feature>
<organism evidence="5 6">
    <name type="scientific">Serinibacter salmoneus</name>
    <dbReference type="NCBI Taxonomy" id="556530"/>
    <lineage>
        <taxon>Bacteria</taxon>
        <taxon>Bacillati</taxon>
        <taxon>Actinomycetota</taxon>
        <taxon>Actinomycetes</taxon>
        <taxon>Micrococcales</taxon>
        <taxon>Beutenbergiaceae</taxon>
        <taxon>Serinibacter</taxon>
    </lineage>
</organism>
<dbReference type="PANTHER" id="PTHR12737:SF9">
    <property type="entry name" value="DIMETHYLARGININASE"/>
    <property type="match status" value="1"/>
</dbReference>
<name>A0A2A9CXM6_9MICO</name>
<feature type="region of interest" description="Disordered" evidence="4">
    <location>
        <begin position="1"/>
        <end position="25"/>
    </location>
</feature>
<keyword evidence="2" id="KW-0378">Hydrolase</keyword>
<proteinExistence type="inferred from homology"/>
<dbReference type="GO" id="GO:0006525">
    <property type="term" value="P:arginine metabolic process"/>
    <property type="evidence" value="ECO:0007669"/>
    <property type="project" value="TreeGrafter"/>
</dbReference>
<dbReference type="InterPro" id="IPR033199">
    <property type="entry name" value="DDAH-like"/>
</dbReference>
<dbReference type="GO" id="GO:0045429">
    <property type="term" value="P:positive regulation of nitric oxide biosynthetic process"/>
    <property type="evidence" value="ECO:0007669"/>
    <property type="project" value="TreeGrafter"/>
</dbReference>
<gene>
    <name evidence="5" type="ORF">ATL40_0308</name>
</gene>
<keyword evidence="6" id="KW-1185">Reference proteome</keyword>
<feature type="compositionally biased region" description="Low complexity" evidence="4">
    <location>
        <begin position="10"/>
        <end position="25"/>
    </location>
</feature>
<reference evidence="5 6" key="1">
    <citation type="submission" date="2017-10" db="EMBL/GenBank/DDBJ databases">
        <title>Sequencing the genomes of 1000 actinobacteria strains.</title>
        <authorList>
            <person name="Klenk H.-P."/>
        </authorList>
    </citation>
    <scope>NUCLEOTIDE SEQUENCE [LARGE SCALE GENOMIC DNA]</scope>
    <source>
        <strain evidence="5 6">DSM 21801</strain>
    </source>
</reference>
<evidence type="ECO:0000256" key="1">
    <source>
        <dbReference type="ARBA" id="ARBA00008532"/>
    </source>
</evidence>